<reference evidence="1" key="1">
    <citation type="submission" date="2020-04" db="EMBL/GenBank/DDBJ databases">
        <authorList>
            <person name="Chiriac C."/>
            <person name="Salcher M."/>
            <person name="Ghai R."/>
            <person name="Kavagutti S V."/>
        </authorList>
    </citation>
    <scope>NUCLEOTIDE SEQUENCE</scope>
</reference>
<dbReference type="EMBL" id="LR796384">
    <property type="protein sequence ID" value="CAB4140943.1"/>
    <property type="molecule type" value="Genomic_DNA"/>
</dbReference>
<proteinExistence type="predicted"/>
<protein>
    <submittedName>
        <fullName evidence="1">Uncharacterized protein</fullName>
    </submittedName>
</protein>
<sequence>MDYLLRSTTESDLEDALIAAGLAEERTDEEGEVMVLPVAGVTLDRIGPIPAQVDEEGVILRPGDNRYHANLRVSFELDKAQEDELPLVDPPPSIPYRVFI</sequence>
<gene>
    <name evidence="1" type="ORF">UFOVP401_32</name>
</gene>
<evidence type="ECO:0000313" key="1">
    <source>
        <dbReference type="EMBL" id="CAB4140943.1"/>
    </source>
</evidence>
<accession>A0A6J5M630</accession>
<organism evidence="1">
    <name type="scientific">uncultured Caudovirales phage</name>
    <dbReference type="NCBI Taxonomy" id="2100421"/>
    <lineage>
        <taxon>Viruses</taxon>
        <taxon>Duplodnaviria</taxon>
        <taxon>Heunggongvirae</taxon>
        <taxon>Uroviricota</taxon>
        <taxon>Caudoviricetes</taxon>
        <taxon>Peduoviridae</taxon>
        <taxon>Maltschvirus</taxon>
        <taxon>Maltschvirus maltsch</taxon>
    </lineage>
</organism>
<name>A0A6J5M630_9CAUD</name>